<gene>
    <name evidence="5" type="primary">rimM</name>
    <name evidence="8" type="ORF">EDC39_11519</name>
</gene>
<dbReference type="InterPro" id="IPR056792">
    <property type="entry name" value="PRC_RimM"/>
</dbReference>
<dbReference type="Pfam" id="PF01782">
    <property type="entry name" value="RimM"/>
    <property type="match status" value="1"/>
</dbReference>
<evidence type="ECO:0000256" key="5">
    <source>
        <dbReference type="HAMAP-Rule" id="MF_00014"/>
    </source>
</evidence>
<dbReference type="EMBL" id="VNIB01000015">
    <property type="protein sequence ID" value="TYO96073.1"/>
    <property type="molecule type" value="Genomic_DNA"/>
</dbReference>
<evidence type="ECO:0000256" key="1">
    <source>
        <dbReference type="ARBA" id="ARBA00022490"/>
    </source>
</evidence>
<reference evidence="8 9" key="1">
    <citation type="submission" date="2019-07" db="EMBL/GenBank/DDBJ databases">
        <title>Genomic Encyclopedia of Type Strains, Phase IV (KMG-IV): sequencing the most valuable type-strain genomes for metagenomic binning, comparative biology and taxonomic classification.</title>
        <authorList>
            <person name="Goeker M."/>
        </authorList>
    </citation>
    <scope>NUCLEOTIDE SEQUENCE [LARGE SCALE GENOMIC DNA]</scope>
    <source>
        <strain evidence="8 9">SS015</strain>
    </source>
</reference>
<dbReference type="OrthoDB" id="9783509at2"/>
<feature type="domain" description="RimM N-terminal" evidence="6">
    <location>
        <begin position="11"/>
        <end position="92"/>
    </location>
</feature>
<dbReference type="InterPro" id="IPR011033">
    <property type="entry name" value="PRC_barrel-like_sf"/>
</dbReference>
<dbReference type="GO" id="GO:0043022">
    <property type="term" value="F:ribosome binding"/>
    <property type="evidence" value="ECO:0007669"/>
    <property type="project" value="InterPro"/>
</dbReference>
<keyword evidence="3 5" id="KW-0698">rRNA processing</keyword>
<dbReference type="HAMAP" id="MF_00014">
    <property type="entry name" value="Ribosome_mat_RimM"/>
    <property type="match status" value="1"/>
</dbReference>
<evidence type="ECO:0000313" key="8">
    <source>
        <dbReference type="EMBL" id="TYO96073.1"/>
    </source>
</evidence>
<evidence type="ECO:0000259" key="7">
    <source>
        <dbReference type="Pfam" id="PF24986"/>
    </source>
</evidence>
<comment type="similarity">
    <text evidence="5">Belongs to the RimM family.</text>
</comment>
<dbReference type="NCBIfam" id="TIGR02273">
    <property type="entry name" value="16S_RimM"/>
    <property type="match status" value="1"/>
</dbReference>
<keyword evidence="4 5" id="KW-0143">Chaperone</keyword>
<organism evidence="8 9">
    <name type="scientific">Geothermobacter ehrlichii</name>
    <dbReference type="NCBI Taxonomy" id="213224"/>
    <lineage>
        <taxon>Bacteria</taxon>
        <taxon>Pseudomonadati</taxon>
        <taxon>Thermodesulfobacteriota</taxon>
        <taxon>Desulfuromonadia</taxon>
        <taxon>Desulfuromonadales</taxon>
        <taxon>Geothermobacteraceae</taxon>
        <taxon>Geothermobacter</taxon>
    </lineage>
</organism>
<keyword evidence="1 5" id="KW-0963">Cytoplasm</keyword>
<feature type="domain" description="Ribosome maturation factor RimM PRC barrel" evidence="7">
    <location>
        <begin position="103"/>
        <end position="170"/>
    </location>
</feature>
<protein>
    <recommendedName>
        <fullName evidence="5">Ribosome maturation factor RimM</fullName>
    </recommendedName>
</protein>
<name>A0A5D3WHB9_9BACT</name>
<keyword evidence="2 5" id="KW-0690">Ribosome biogenesis</keyword>
<dbReference type="AlphaFoldDB" id="A0A5D3WHB9"/>
<sequence length="174" mass="19270">MATESQHLALVGKVVGTHGLQGDLKVRSHPENQSALLAATCLYLRQEDGELLRLVPVRTGASRGNLLFRFRGYGHISRVEHLVGCQVLVDPDELERTEEEIFWFEIAGFEVVDRERGPIGRLVDMFRTAAHGIYVVDGPYGEVLIPAIPQFVEGLDAEARVLRVDVPPGLYPDA</sequence>
<dbReference type="Proteomes" id="UP000324159">
    <property type="component" value="Unassembled WGS sequence"/>
</dbReference>
<dbReference type="Pfam" id="PF24986">
    <property type="entry name" value="PRC_RimM"/>
    <property type="match status" value="1"/>
</dbReference>
<dbReference type="RefSeq" id="WP_148896888.1">
    <property type="nucleotide sequence ID" value="NZ_VNIB01000015.1"/>
</dbReference>
<comment type="subunit">
    <text evidence="5">Binds ribosomal protein uS19.</text>
</comment>
<evidence type="ECO:0000313" key="9">
    <source>
        <dbReference type="Proteomes" id="UP000324159"/>
    </source>
</evidence>
<dbReference type="InterPro" id="IPR009000">
    <property type="entry name" value="Transl_B-barrel_sf"/>
</dbReference>
<keyword evidence="9" id="KW-1185">Reference proteome</keyword>
<dbReference type="InterPro" id="IPR002676">
    <property type="entry name" value="RimM_N"/>
</dbReference>
<dbReference type="Gene3D" id="2.30.30.240">
    <property type="entry name" value="PRC-barrel domain"/>
    <property type="match status" value="1"/>
</dbReference>
<comment type="caution">
    <text evidence="8">The sequence shown here is derived from an EMBL/GenBank/DDBJ whole genome shotgun (WGS) entry which is preliminary data.</text>
</comment>
<dbReference type="GO" id="GO:0005840">
    <property type="term" value="C:ribosome"/>
    <property type="evidence" value="ECO:0007669"/>
    <property type="project" value="InterPro"/>
</dbReference>
<dbReference type="GO" id="GO:0042274">
    <property type="term" value="P:ribosomal small subunit biogenesis"/>
    <property type="evidence" value="ECO:0007669"/>
    <property type="project" value="UniProtKB-UniRule"/>
</dbReference>
<dbReference type="Gene3D" id="2.40.30.60">
    <property type="entry name" value="RimM"/>
    <property type="match status" value="1"/>
</dbReference>
<dbReference type="GO" id="GO:0005737">
    <property type="term" value="C:cytoplasm"/>
    <property type="evidence" value="ECO:0007669"/>
    <property type="project" value="UniProtKB-SubCell"/>
</dbReference>
<comment type="function">
    <text evidence="5">An accessory protein needed during the final step in the assembly of 30S ribosomal subunit, possibly for assembly of the head region. Essential for efficient processing of 16S rRNA. May be needed both before and after RbfA during the maturation of 16S rRNA. It has affinity for free ribosomal 30S subunits but not for 70S ribosomes.</text>
</comment>
<dbReference type="PANTHER" id="PTHR33692">
    <property type="entry name" value="RIBOSOME MATURATION FACTOR RIMM"/>
    <property type="match status" value="1"/>
</dbReference>
<dbReference type="SUPFAM" id="SSF50346">
    <property type="entry name" value="PRC-barrel domain"/>
    <property type="match status" value="1"/>
</dbReference>
<evidence type="ECO:0000256" key="2">
    <source>
        <dbReference type="ARBA" id="ARBA00022517"/>
    </source>
</evidence>
<dbReference type="GO" id="GO:0006364">
    <property type="term" value="P:rRNA processing"/>
    <property type="evidence" value="ECO:0007669"/>
    <property type="project" value="UniProtKB-UniRule"/>
</dbReference>
<accession>A0A5D3WHB9</accession>
<evidence type="ECO:0000256" key="4">
    <source>
        <dbReference type="ARBA" id="ARBA00023186"/>
    </source>
</evidence>
<evidence type="ECO:0000259" key="6">
    <source>
        <dbReference type="Pfam" id="PF01782"/>
    </source>
</evidence>
<comment type="domain">
    <text evidence="5">The PRC barrel domain binds ribosomal protein uS19.</text>
</comment>
<dbReference type="PANTHER" id="PTHR33692:SF1">
    <property type="entry name" value="RIBOSOME MATURATION FACTOR RIMM"/>
    <property type="match status" value="1"/>
</dbReference>
<dbReference type="InterPro" id="IPR011961">
    <property type="entry name" value="RimM"/>
</dbReference>
<comment type="subcellular location">
    <subcellularLocation>
        <location evidence="5">Cytoplasm</location>
    </subcellularLocation>
</comment>
<dbReference type="SUPFAM" id="SSF50447">
    <property type="entry name" value="Translation proteins"/>
    <property type="match status" value="1"/>
</dbReference>
<dbReference type="InterPro" id="IPR036976">
    <property type="entry name" value="RimM_N_sf"/>
</dbReference>
<evidence type="ECO:0000256" key="3">
    <source>
        <dbReference type="ARBA" id="ARBA00022552"/>
    </source>
</evidence>
<proteinExistence type="inferred from homology"/>